<reference evidence="3" key="1">
    <citation type="journal article" date="2021" name="Mol. Plant Pathol.">
        <title>A 20-kb lineage-specific genomic region tames virulence in pathogenic amphidiploid Verticillium longisporum.</title>
        <authorList>
            <person name="Harting R."/>
            <person name="Starke J."/>
            <person name="Kusch H."/>
            <person name="Poggeler S."/>
            <person name="Maurus I."/>
            <person name="Schluter R."/>
            <person name="Landesfeind M."/>
            <person name="Bulla I."/>
            <person name="Nowrousian M."/>
            <person name="de Jonge R."/>
            <person name="Stahlhut G."/>
            <person name="Hoff K.J."/>
            <person name="Asshauer K.P."/>
            <person name="Thurmer A."/>
            <person name="Stanke M."/>
            <person name="Daniel R."/>
            <person name="Morgenstern B."/>
            <person name="Thomma B.P.H.J."/>
            <person name="Kronstad J.W."/>
            <person name="Braus-Stromeyer S.A."/>
            <person name="Braus G.H."/>
        </authorList>
    </citation>
    <scope>NUCLEOTIDE SEQUENCE</scope>
    <source>
        <strain evidence="3">Vl32</strain>
    </source>
</reference>
<dbReference type="EMBL" id="JAEMWZ010000374">
    <property type="protein sequence ID" value="KAG7121428.1"/>
    <property type="molecule type" value="Genomic_DNA"/>
</dbReference>
<dbReference type="Pfam" id="PF23325">
    <property type="entry name" value="TPR_28"/>
    <property type="match status" value="1"/>
</dbReference>
<feature type="region of interest" description="Disordered" evidence="1">
    <location>
        <begin position="1271"/>
        <end position="1298"/>
    </location>
</feature>
<dbReference type="CDD" id="cd00171">
    <property type="entry name" value="Sec7"/>
    <property type="match status" value="1"/>
</dbReference>
<organism evidence="3 4">
    <name type="scientific">Verticillium longisporum</name>
    <name type="common">Verticillium dahliae var. longisporum</name>
    <dbReference type="NCBI Taxonomy" id="100787"/>
    <lineage>
        <taxon>Eukaryota</taxon>
        <taxon>Fungi</taxon>
        <taxon>Dikarya</taxon>
        <taxon>Ascomycota</taxon>
        <taxon>Pezizomycotina</taxon>
        <taxon>Sordariomycetes</taxon>
        <taxon>Hypocreomycetidae</taxon>
        <taxon>Glomerellales</taxon>
        <taxon>Plectosphaerellaceae</taxon>
        <taxon>Verticillium</taxon>
    </lineage>
</organism>
<feature type="compositionally biased region" description="Basic and acidic residues" evidence="1">
    <location>
        <begin position="258"/>
        <end position="275"/>
    </location>
</feature>
<dbReference type="GO" id="GO:0032012">
    <property type="term" value="P:regulation of ARF protein signal transduction"/>
    <property type="evidence" value="ECO:0007669"/>
    <property type="project" value="InterPro"/>
</dbReference>
<protein>
    <recommendedName>
        <fullName evidence="2">SEC7 domain-containing protein</fullName>
    </recommendedName>
</protein>
<dbReference type="Pfam" id="PF01369">
    <property type="entry name" value="Sec7"/>
    <property type="match status" value="1"/>
</dbReference>
<comment type="caution">
    <text evidence="3">The sequence shown here is derived from an EMBL/GenBank/DDBJ whole genome shotgun (WGS) entry which is preliminary data.</text>
</comment>
<evidence type="ECO:0000313" key="3">
    <source>
        <dbReference type="EMBL" id="KAG7121428.1"/>
    </source>
</evidence>
<dbReference type="PANTHER" id="PTHR10663:SF388">
    <property type="entry name" value="GOLGI-SPECIFIC BREFELDIN A-RESISTANCE GUANINE NUCLEOTIDE EXCHANGE FACTOR 1"/>
    <property type="match status" value="1"/>
</dbReference>
<evidence type="ECO:0000313" key="4">
    <source>
        <dbReference type="Proteomes" id="UP000689129"/>
    </source>
</evidence>
<gene>
    <name evidence="3" type="ORF">HYQ45_014610</name>
</gene>
<accession>A0A8I3AJR1</accession>
<feature type="compositionally biased region" description="Basic and acidic residues" evidence="1">
    <location>
        <begin position="1041"/>
        <end position="1060"/>
    </location>
</feature>
<dbReference type="Pfam" id="PF12783">
    <property type="entry name" value="Sec7-like_HUS"/>
    <property type="match status" value="1"/>
</dbReference>
<name>A0A8I3AJR1_VERLO</name>
<dbReference type="PROSITE" id="PS50190">
    <property type="entry name" value="SEC7"/>
    <property type="match status" value="1"/>
</dbReference>
<dbReference type="InterPro" id="IPR056604">
    <property type="entry name" value="GBF1-like_TPR"/>
</dbReference>
<feature type="region of interest" description="Disordered" evidence="1">
    <location>
        <begin position="237"/>
        <end position="275"/>
    </location>
</feature>
<proteinExistence type="predicted"/>
<feature type="compositionally biased region" description="Polar residues" evidence="1">
    <location>
        <begin position="1285"/>
        <end position="1298"/>
    </location>
</feature>
<evidence type="ECO:0000259" key="2">
    <source>
        <dbReference type="PROSITE" id="PS50190"/>
    </source>
</evidence>
<feature type="region of interest" description="Disordered" evidence="1">
    <location>
        <begin position="1041"/>
        <end position="1061"/>
    </location>
</feature>
<dbReference type="GO" id="GO:0005794">
    <property type="term" value="C:Golgi apparatus"/>
    <property type="evidence" value="ECO:0007669"/>
    <property type="project" value="UniProtKB-ARBA"/>
</dbReference>
<dbReference type="Proteomes" id="UP000689129">
    <property type="component" value="Unassembled WGS sequence"/>
</dbReference>
<dbReference type="InterPro" id="IPR000904">
    <property type="entry name" value="Sec7_dom"/>
</dbReference>
<dbReference type="GO" id="GO:0005085">
    <property type="term" value="F:guanyl-nucleotide exchange factor activity"/>
    <property type="evidence" value="ECO:0007669"/>
    <property type="project" value="InterPro"/>
</dbReference>
<dbReference type="OrthoDB" id="10258608at2759"/>
<evidence type="ECO:0000256" key="1">
    <source>
        <dbReference type="SAM" id="MobiDB-lite"/>
    </source>
</evidence>
<feature type="domain" description="SEC7" evidence="2">
    <location>
        <begin position="366"/>
        <end position="557"/>
    </location>
</feature>
<dbReference type="SMART" id="SM00222">
    <property type="entry name" value="Sec7"/>
    <property type="match status" value="1"/>
</dbReference>
<dbReference type="InterPro" id="IPR032691">
    <property type="entry name" value="Mon2/Sec7/BIG1-like_HUS"/>
</dbReference>
<dbReference type="PANTHER" id="PTHR10663">
    <property type="entry name" value="GUANYL-NUCLEOTIDE EXCHANGE FACTOR"/>
    <property type="match status" value="1"/>
</dbReference>
<sequence>MQDNPLMAGFGRLRHELATVRDINTFDAVSLLSPFLQIVQTKGTAAPITILTLGALRKFLAYGFIGPTSEVTDAKESLEANDASEDSELNPEELNDVESLDLRPYSLPSVRELFRVLVNFLDPTDRQHTDTMRVMALRIIHVALEVSGPSIARHPALATIAEDRLCCYLFQLVRSDNMAILQESLIVAGTLLATCRGVLKLQQELFLSYLVACLHPSVEIPREPGIDPSLYAGIPQSPKLVKPPPSQANSGRSTPVPVKDRQKLGLEGGSRKPDARQAMVESIGVLSRMPNFMTELFVNYDCDPDRADLCEDLVGLLSRNALPDSATWSTTSVPPLCLDALLRYVQYIAERLELEPTSQDLPSADHLREQRRRKKIIIKGTTKFNETPKGGLAYLQAQGIIDDAQNVTSVARFLHATSRVNKKVLGEYLSKKGNEPVLEAYLDLFDFDGKRVDEALRVLLETFRLPGEAPLIERIVTVFADRYCANATPTEVANQDAVFVLTYAIILLNTDQHNPTVKKTSKRMTLEDFSKNLRGVNDGGNFAPEYLQEIFDSIRNNEIILPEEHDNKHAFDYAWRELLAKTEIVGPLVLCDTNIYDADIFATTWRPIVSTLSYVFMSATDDAVFARIVTGFDECARIATKFGNSEALDQIVYSLSHMTTLATELPFSTNLNTEVQAGNNTVMVSELAVKLGRDFRAQLATLVLFRVVTGSESHIHKGWRHVIRIWLNLFVNSLMPAPSVADSRLAVIPAIPLQNPSQVIDRASKTAETGFFSAFTSYISSYAADDPPEPSDEELESTLCSVDCVNSCHMATVFANITELGASELAHLVDGLISSLPEEPNPAVITVKSDHVPTAPQLEPKLGTLSYDPAMVFSLELMTGLALRDQETLQVLGKQVMDTLQAILRDANQYHAMIVSRTSFYLLTLLHATHTLDYVNIPVLLHTISNFPKDTLAKSSVMLIQGLKLCVVEPGPLRNEIMTSPDFWSIMRALAGRYDSAAVVFDLLERGCTGVPPAIMADNYEAALLLLGDFASAAGRAVLAERKQEQRPRKSRDSEREPPRGIRSITTMYNMTSRIPELMKQSHLESREAWSAYWLPIFQAMTTQCTNPCRDVRLLAFTSLQRSLLSPDVTCSDHQEWTAIFGEVLFPLIHRLLKQEVFTSDRDGMGEMRVQSSSLLCKVFLQYLVLLSTWDGMPDLWLEIIDIMDRLMNSGQGDSLEEAVRENLKNVILFMSSSGFLVAPSQDASKETLWNETWNRIDRFVPDLRRDLALDEPRADGGDEGAVVATSTAEQSSDHPQA</sequence>